<accession>A0AC60NZ93</accession>
<dbReference type="Proteomes" id="UP000805193">
    <property type="component" value="Unassembled WGS sequence"/>
</dbReference>
<proteinExistence type="predicted"/>
<protein>
    <submittedName>
        <fullName evidence="1">Uncharacterized protein</fullName>
    </submittedName>
</protein>
<evidence type="ECO:0000313" key="2">
    <source>
        <dbReference type="Proteomes" id="UP000805193"/>
    </source>
</evidence>
<feature type="non-terminal residue" evidence="1">
    <location>
        <position position="1"/>
    </location>
</feature>
<comment type="caution">
    <text evidence="1">The sequence shown here is derived from an EMBL/GenBank/DDBJ whole genome shotgun (WGS) entry which is preliminary data.</text>
</comment>
<organism evidence="1 2">
    <name type="scientific">Ixodes persulcatus</name>
    <name type="common">Taiga tick</name>
    <dbReference type="NCBI Taxonomy" id="34615"/>
    <lineage>
        <taxon>Eukaryota</taxon>
        <taxon>Metazoa</taxon>
        <taxon>Ecdysozoa</taxon>
        <taxon>Arthropoda</taxon>
        <taxon>Chelicerata</taxon>
        <taxon>Arachnida</taxon>
        <taxon>Acari</taxon>
        <taxon>Parasitiformes</taxon>
        <taxon>Ixodida</taxon>
        <taxon>Ixodoidea</taxon>
        <taxon>Ixodidae</taxon>
        <taxon>Ixodinae</taxon>
        <taxon>Ixodes</taxon>
    </lineage>
</organism>
<evidence type="ECO:0000313" key="1">
    <source>
        <dbReference type="EMBL" id="KAG0412474.1"/>
    </source>
</evidence>
<keyword evidence="2" id="KW-1185">Reference proteome</keyword>
<sequence length="103" mass="11648">FFRQQSVTLRQNKTGTLLTPYLLQRFHHNSSSGSRSSSNIRGTTAPTSGTCGLCHIRANMENLLWESLKNSEPRTKAIGRLDRAIKPTSLHFTYWPIRDPPPP</sequence>
<name>A0AC60NZ93_IXOPE</name>
<dbReference type="EMBL" id="JABSTQ010011344">
    <property type="protein sequence ID" value="KAG0412474.1"/>
    <property type="molecule type" value="Genomic_DNA"/>
</dbReference>
<reference evidence="1 2" key="1">
    <citation type="journal article" date="2020" name="Cell">
        <title>Large-Scale Comparative Analyses of Tick Genomes Elucidate Their Genetic Diversity and Vector Capacities.</title>
        <authorList>
            <consortium name="Tick Genome and Microbiome Consortium (TIGMIC)"/>
            <person name="Jia N."/>
            <person name="Wang J."/>
            <person name="Shi W."/>
            <person name="Du L."/>
            <person name="Sun Y."/>
            <person name="Zhan W."/>
            <person name="Jiang J.F."/>
            <person name="Wang Q."/>
            <person name="Zhang B."/>
            <person name="Ji P."/>
            <person name="Bell-Sakyi L."/>
            <person name="Cui X.M."/>
            <person name="Yuan T.T."/>
            <person name="Jiang B.G."/>
            <person name="Yang W.F."/>
            <person name="Lam T.T."/>
            <person name="Chang Q.C."/>
            <person name="Ding S.J."/>
            <person name="Wang X.J."/>
            <person name="Zhu J.G."/>
            <person name="Ruan X.D."/>
            <person name="Zhao L."/>
            <person name="Wei J.T."/>
            <person name="Ye R.Z."/>
            <person name="Que T.C."/>
            <person name="Du C.H."/>
            <person name="Zhou Y.H."/>
            <person name="Cheng J.X."/>
            <person name="Dai P.F."/>
            <person name="Guo W.B."/>
            <person name="Han X.H."/>
            <person name="Huang E.J."/>
            <person name="Li L.F."/>
            <person name="Wei W."/>
            <person name="Gao Y.C."/>
            <person name="Liu J.Z."/>
            <person name="Shao H.Z."/>
            <person name="Wang X."/>
            <person name="Wang C.C."/>
            <person name="Yang T.C."/>
            <person name="Huo Q.B."/>
            <person name="Li W."/>
            <person name="Chen H.Y."/>
            <person name="Chen S.E."/>
            <person name="Zhou L.G."/>
            <person name="Ni X.B."/>
            <person name="Tian J.H."/>
            <person name="Sheng Y."/>
            <person name="Liu T."/>
            <person name="Pan Y.S."/>
            <person name="Xia L.Y."/>
            <person name="Li J."/>
            <person name="Zhao F."/>
            <person name="Cao W.C."/>
        </authorList>
    </citation>
    <scope>NUCLEOTIDE SEQUENCE [LARGE SCALE GENOMIC DNA]</scope>
    <source>
        <strain evidence="1">Iper-2018</strain>
    </source>
</reference>
<gene>
    <name evidence="1" type="ORF">HPB47_010394</name>
</gene>